<dbReference type="EMBL" id="FPCK01000003">
    <property type="protein sequence ID" value="SFV37757.1"/>
    <property type="molecule type" value="Genomic_DNA"/>
</dbReference>
<organism evidence="2 3">
    <name type="scientific">Devosia crocina</name>
    <dbReference type="NCBI Taxonomy" id="429728"/>
    <lineage>
        <taxon>Bacteria</taxon>
        <taxon>Pseudomonadati</taxon>
        <taxon>Pseudomonadota</taxon>
        <taxon>Alphaproteobacteria</taxon>
        <taxon>Hyphomicrobiales</taxon>
        <taxon>Devosiaceae</taxon>
        <taxon>Devosia</taxon>
    </lineage>
</organism>
<dbReference type="Proteomes" id="UP000199074">
    <property type="component" value="Unassembled WGS sequence"/>
</dbReference>
<dbReference type="STRING" id="429728.SAMN05216456_3085"/>
<reference evidence="2 3" key="1">
    <citation type="submission" date="2016-10" db="EMBL/GenBank/DDBJ databases">
        <authorList>
            <person name="de Groot N.N."/>
        </authorList>
    </citation>
    <scope>NUCLEOTIDE SEQUENCE [LARGE SCALE GENOMIC DNA]</scope>
    <source>
        <strain evidence="2 3">IPL20</strain>
    </source>
</reference>
<feature type="region of interest" description="Disordered" evidence="1">
    <location>
        <begin position="1"/>
        <end position="46"/>
    </location>
</feature>
<protein>
    <submittedName>
        <fullName evidence="2">Uncharacterized protein</fullName>
    </submittedName>
</protein>
<dbReference type="AlphaFoldDB" id="A0A1I7NSV7"/>
<evidence type="ECO:0000256" key="1">
    <source>
        <dbReference type="SAM" id="MobiDB-lite"/>
    </source>
</evidence>
<gene>
    <name evidence="2" type="ORF">SAMN05216456_3085</name>
</gene>
<keyword evidence="3" id="KW-1185">Reference proteome</keyword>
<evidence type="ECO:0000313" key="2">
    <source>
        <dbReference type="EMBL" id="SFV37757.1"/>
    </source>
</evidence>
<accession>A0A1I7NSV7</accession>
<proteinExistence type="predicted"/>
<evidence type="ECO:0000313" key="3">
    <source>
        <dbReference type="Proteomes" id="UP000199074"/>
    </source>
</evidence>
<name>A0A1I7NSV7_9HYPH</name>
<sequence length="69" mass="7414">MRFSLFKKSPSSGSLGHLLPEKEKNGPAGTSYSSPSGGEVARRSRVGEGAFKTDTCAIWNDIQRALESK</sequence>
<feature type="compositionally biased region" description="Low complexity" evidence="1">
    <location>
        <begin position="9"/>
        <end position="18"/>
    </location>
</feature>